<feature type="region of interest" description="Disordered" evidence="1">
    <location>
        <begin position="26"/>
        <end position="46"/>
    </location>
</feature>
<gene>
    <name evidence="3" type="ORF">PGLA1383_LOCUS34548</name>
</gene>
<dbReference type="PANTHER" id="PTHR44167:SF24">
    <property type="entry name" value="SERINE_THREONINE-PROTEIN KINASE CHK2"/>
    <property type="match status" value="1"/>
</dbReference>
<keyword evidence="4" id="KW-1185">Reference proteome</keyword>
<evidence type="ECO:0000313" key="3">
    <source>
        <dbReference type="EMBL" id="CAE8616866.1"/>
    </source>
</evidence>
<sequence length="420" mass="47643">SHVDGFNFYTERTRCGSGLSEDFRSSMASGSPMGASRSLYSDSDAGSLSPTSKYFAREEPVKVTEFMLESTMFSVASRIKPWKEDYVKLSTIEKAPRNHGRVDLMQPSIGEGKFAVKIMPNNWMRDGPQQFTEKFASSSEQPWVDLAILQVLNDMGYPHVCQLVDIFRGDKHTYVVQTFATEGDLLAWSSKGPDPGAQREQFLRPVLVQICQAVQALHDLGISHHDLSLENIVMDVKPDGELKIRLIDFGMATLSSISRSRTSKRDCEKGKPSYRAPEVRFRRKFDFFLADAFSVGVIFFSLAFRDYPWRNTTGGEDACLVFKFFAEFGFQKLIERRRLRLDKGTRLVSIISPGFAELLAGLLQIHPHERLTLGESLFKQLQRATNSKRSVWDTRWLQGQVQDSGVQVQGSRVWDPRSLR</sequence>
<evidence type="ECO:0000256" key="1">
    <source>
        <dbReference type="SAM" id="MobiDB-lite"/>
    </source>
</evidence>
<comment type="caution">
    <text evidence="3">The sequence shown here is derived from an EMBL/GenBank/DDBJ whole genome shotgun (WGS) entry which is preliminary data.</text>
</comment>
<feature type="compositionally biased region" description="Low complexity" evidence="1">
    <location>
        <begin position="26"/>
        <end position="38"/>
    </location>
</feature>
<dbReference type="SMART" id="SM00220">
    <property type="entry name" value="S_TKc"/>
    <property type="match status" value="1"/>
</dbReference>
<dbReference type="PANTHER" id="PTHR44167">
    <property type="entry name" value="OVARIAN-SPECIFIC SERINE/THREONINE-PROTEIN KINASE LOK-RELATED"/>
    <property type="match status" value="1"/>
</dbReference>
<evidence type="ECO:0000259" key="2">
    <source>
        <dbReference type="PROSITE" id="PS50011"/>
    </source>
</evidence>
<dbReference type="OMA" id="MDEAACH"/>
<dbReference type="PROSITE" id="PS00109">
    <property type="entry name" value="PROTEIN_KINASE_TYR"/>
    <property type="match status" value="1"/>
</dbReference>
<proteinExistence type="predicted"/>
<evidence type="ECO:0000313" key="4">
    <source>
        <dbReference type="Proteomes" id="UP000654075"/>
    </source>
</evidence>
<protein>
    <recommendedName>
        <fullName evidence="2">Protein kinase domain-containing protein</fullName>
    </recommendedName>
</protein>
<dbReference type="GO" id="GO:0005634">
    <property type="term" value="C:nucleus"/>
    <property type="evidence" value="ECO:0007669"/>
    <property type="project" value="TreeGrafter"/>
</dbReference>
<reference evidence="3" key="1">
    <citation type="submission" date="2021-02" db="EMBL/GenBank/DDBJ databases">
        <authorList>
            <person name="Dougan E. K."/>
            <person name="Rhodes N."/>
            <person name="Thang M."/>
            <person name="Chan C."/>
        </authorList>
    </citation>
    <scope>NUCLEOTIDE SEQUENCE</scope>
</reference>
<feature type="domain" description="Protein kinase" evidence="2">
    <location>
        <begin position="103"/>
        <end position="397"/>
    </location>
</feature>
<feature type="non-terminal residue" evidence="3">
    <location>
        <position position="1"/>
    </location>
</feature>
<dbReference type="InterPro" id="IPR011009">
    <property type="entry name" value="Kinase-like_dom_sf"/>
</dbReference>
<organism evidence="3 4">
    <name type="scientific">Polarella glacialis</name>
    <name type="common">Dinoflagellate</name>
    <dbReference type="NCBI Taxonomy" id="89957"/>
    <lineage>
        <taxon>Eukaryota</taxon>
        <taxon>Sar</taxon>
        <taxon>Alveolata</taxon>
        <taxon>Dinophyceae</taxon>
        <taxon>Suessiales</taxon>
        <taxon>Suessiaceae</taxon>
        <taxon>Polarella</taxon>
    </lineage>
</organism>
<dbReference type="Proteomes" id="UP000654075">
    <property type="component" value="Unassembled WGS sequence"/>
</dbReference>
<dbReference type="PROSITE" id="PS50011">
    <property type="entry name" value="PROTEIN_KINASE_DOM"/>
    <property type="match status" value="1"/>
</dbReference>
<dbReference type="InterPro" id="IPR008266">
    <property type="entry name" value="Tyr_kinase_AS"/>
</dbReference>
<name>A0A813FR70_POLGL</name>
<dbReference type="InterPro" id="IPR000719">
    <property type="entry name" value="Prot_kinase_dom"/>
</dbReference>
<accession>A0A813FR70</accession>
<dbReference type="SUPFAM" id="SSF56112">
    <property type="entry name" value="Protein kinase-like (PK-like)"/>
    <property type="match status" value="1"/>
</dbReference>
<dbReference type="GO" id="GO:0005524">
    <property type="term" value="F:ATP binding"/>
    <property type="evidence" value="ECO:0007669"/>
    <property type="project" value="InterPro"/>
</dbReference>
<dbReference type="OrthoDB" id="248923at2759"/>
<dbReference type="Gene3D" id="1.10.510.10">
    <property type="entry name" value="Transferase(Phosphotransferase) domain 1"/>
    <property type="match status" value="1"/>
</dbReference>
<dbReference type="AlphaFoldDB" id="A0A813FR70"/>
<dbReference type="GO" id="GO:0004674">
    <property type="term" value="F:protein serine/threonine kinase activity"/>
    <property type="evidence" value="ECO:0007669"/>
    <property type="project" value="TreeGrafter"/>
</dbReference>
<dbReference type="EMBL" id="CAJNNV010025987">
    <property type="protein sequence ID" value="CAE8616866.1"/>
    <property type="molecule type" value="Genomic_DNA"/>
</dbReference>
<dbReference type="GO" id="GO:0044773">
    <property type="term" value="P:mitotic DNA damage checkpoint signaling"/>
    <property type="evidence" value="ECO:0007669"/>
    <property type="project" value="TreeGrafter"/>
</dbReference>
<dbReference type="Pfam" id="PF00069">
    <property type="entry name" value="Pkinase"/>
    <property type="match status" value="1"/>
</dbReference>